<dbReference type="AlphaFoldDB" id="A0A506UE57"/>
<dbReference type="CDD" id="cd01066">
    <property type="entry name" value="APP_MetAP"/>
    <property type="match status" value="1"/>
</dbReference>
<feature type="domain" description="Peptidase M24" evidence="1">
    <location>
        <begin position="165"/>
        <end position="372"/>
    </location>
</feature>
<evidence type="ECO:0000313" key="3">
    <source>
        <dbReference type="EMBL" id="TPW32250.1"/>
    </source>
</evidence>
<proteinExistence type="predicted"/>
<dbReference type="Pfam" id="PF00557">
    <property type="entry name" value="Peptidase_M24"/>
    <property type="match status" value="1"/>
</dbReference>
<dbReference type="InterPro" id="IPR050659">
    <property type="entry name" value="Peptidase_M24B"/>
</dbReference>
<dbReference type="SUPFAM" id="SSF55920">
    <property type="entry name" value="Creatinase/aminopeptidase"/>
    <property type="match status" value="1"/>
</dbReference>
<evidence type="ECO:0000313" key="4">
    <source>
        <dbReference type="Proteomes" id="UP000318801"/>
    </source>
</evidence>
<evidence type="ECO:0000259" key="2">
    <source>
        <dbReference type="Pfam" id="PF01321"/>
    </source>
</evidence>
<keyword evidence="4" id="KW-1185">Reference proteome</keyword>
<protein>
    <submittedName>
        <fullName evidence="3">M24 family metallopeptidase</fullName>
    </submittedName>
</protein>
<name>A0A506UE57_9HYPH</name>
<dbReference type="InterPro" id="IPR036005">
    <property type="entry name" value="Creatinase/aminopeptidase-like"/>
</dbReference>
<accession>A0A506UE57</accession>
<dbReference type="Gene3D" id="3.40.350.10">
    <property type="entry name" value="Creatinase/prolidase N-terminal domain"/>
    <property type="match status" value="1"/>
</dbReference>
<dbReference type="PANTHER" id="PTHR46112">
    <property type="entry name" value="AMINOPEPTIDASE"/>
    <property type="match status" value="1"/>
</dbReference>
<dbReference type="InterPro" id="IPR029149">
    <property type="entry name" value="Creatin/AminoP/Spt16_N"/>
</dbReference>
<dbReference type="InterPro" id="IPR000587">
    <property type="entry name" value="Creatinase_N"/>
</dbReference>
<sequence length="391" mass="42589">MPVFASSEYQARIARVRDRMREKGFDALIAADPASINYLTGYDGWSFYVHQYVLLDLDSAEPLWIGRAMDAPGARLTSFLSDSAIRPYPENYVDSSARHPASFLAEVIAGQGLARARIGIDLDAFYFTAKDYLTLSSALPAATIGDTEGLVSWVRLVKSDAEVALMRGAGQIVSKAMEAGIQAIRPGVRECDAVAEITAAQFRGTDDFWGDYPAALAAVPSGAKTAAPHLTWSGDPYQTDSIAYLELGGCHARYHAALARTLYMGDPPDALHRMAGVVAEGLETALDAARAGVTCHDVEAAWRQVIAKAGYEKSSRIGYSIGLNYPPDWGERTASLREGDMTVLEPNMCFHMILGMWMDDWGYELSETLCIRKTGAPEILTSFPRELTIKP</sequence>
<dbReference type="Pfam" id="PF01321">
    <property type="entry name" value="Creatinase_N"/>
    <property type="match status" value="1"/>
</dbReference>
<organism evidence="3 4">
    <name type="scientific">Martelella alba</name>
    <dbReference type="NCBI Taxonomy" id="2590451"/>
    <lineage>
        <taxon>Bacteria</taxon>
        <taxon>Pseudomonadati</taxon>
        <taxon>Pseudomonadota</taxon>
        <taxon>Alphaproteobacteria</taxon>
        <taxon>Hyphomicrobiales</taxon>
        <taxon>Aurantimonadaceae</taxon>
        <taxon>Martelella</taxon>
    </lineage>
</organism>
<dbReference type="OrthoDB" id="9761809at2"/>
<evidence type="ECO:0000259" key="1">
    <source>
        <dbReference type="Pfam" id="PF00557"/>
    </source>
</evidence>
<dbReference type="SUPFAM" id="SSF53092">
    <property type="entry name" value="Creatinase/prolidase N-terminal domain"/>
    <property type="match status" value="1"/>
</dbReference>
<gene>
    <name evidence="3" type="ORF">FJU08_04380</name>
</gene>
<dbReference type="PANTHER" id="PTHR46112:SF2">
    <property type="entry name" value="XAA-PRO AMINOPEPTIDASE P-RELATED"/>
    <property type="match status" value="1"/>
</dbReference>
<reference evidence="3 4" key="1">
    <citation type="submission" date="2019-06" db="EMBL/GenBank/DDBJ databases">
        <authorList>
            <person name="Li M."/>
        </authorList>
    </citation>
    <scope>NUCLEOTIDE SEQUENCE [LARGE SCALE GENOMIC DNA]</scope>
    <source>
        <strain evidence="3 4">BGMRC2036</strain>
    </source>
</reference>
<dbReference type="InterPro" id="IPR000994">
    <property type="entry name" value="Pept_M24"/>
</dbReference>
<dbReference type="Gene3D" id="3.90.230.10">
    <property type="entry name" value="Creatinase/methionine aminopeptidase superfamily"/>
    <property type="match status" value="1"/>
</dbReference>
<dbReference type="RefSeq" id="WP_141147761.1">
    <property type="nucleotide sequence ID" value="NZ_VHLG01000002.1"/>
</dbReference>
<feature type="domain" description="Creatinase N-terminal" evidence="2">
    <location>
        <begin position="12"/>
        <end position="157"/>
    </location>
</feature>
<dbReference type="Proteomes" id="UP000318801">
    <property type="component" value="Unassembled WGS sequence"/>
</dbReference>
<dbReference type="EMBL" id="VHLG01000002">
    <property type="protein sequence ID" value="TPW32250.1"/>
    <property type="molecule type" value="Genomic_DNA"/>
</dbReference>
<comment type="caution">
    <text evidence="3">The sequence shown here is derived from an EMBL/GenBank/DDBJ whole genome shotgun (WGS) entry which is preliminary data.</text>
</comment>